<gene>
    <name evidence="1" type="ORF">PX52LOC_08181</name>
</gene>
<name>A0A5C1ATX5_9BACT</name>
<organism evidence="1 2">
    <name type="scientific">Limnoglobus roseus</name>
    <dbReference type="NCBI Taxonomy" id="2598579"/>
    <lineage>
        <taxon>Bacteria</taxon>
        <taxon>Pseudomonadati</taxon>
        <taxon>Planctomycetota</taxon>
        <taxon>Planctomycetia</taxon>
        <taxon>Gemmatales</taxon>
        <taxon>Gemmataceae</taxon>
        <taxon>Limnoglobus</taxon>
    </lineage>
</organism>
<dbReference type="AlphaFoldDB" id="A0A5C1ATX5"/>
<evidence type="ECO:0000313" key="2">
    <source>
        <dbReference type="Proteomes" id="UP000324974"/>
    </source>
</evidence>
<protein>
    <submittedName>
        <fullName evidence="1">Hemin uptake protein HemP</fullName>
    </submittedName>
</protein>
<dbReference type="KEGG" id="lrs:PX52LOC_08181"/>
<dbReference type="Gene3D" id="2.10.70.10">
    <property type="entry name" value="Complement Module, domain 1"/>
    <property type="match status" value="1"/>
</dbReference>
<dbReference type="EMBL" id="CP042425">
    <property type="protein sequence ID" value="QEL21052.1"/>
    <property type="molecule type" value="Genomic_DNA"/>
</dbReference>
<dbReference type="InterPro" id="IPR019600">
    <property type="entry name" value="Hemin_uptake_protein_HemP"/>
</dbReference>
<dbReference type="RefSeq" id="WP_149115295.1">
    <property type="nucleotide sequence ID" value="NZ_CP042425.1"/>
</dbReference>
<dbReference type="Pfam" id="PF10636">
    <property type="entry name" value="hemP"/>
    <property type="match status" value="1"/>
</dbReference>
<proteinExistence type="predicted"/>
<keyword evidence="2" id="KW-1185">Reference proteome</keyword>
<dbReference type="Proteomes" id="UP000324974">
    <property type="component" value="Chromosome"/>
</dbReference>
<reference evidence="2" key="1">
    <citation type="submission" date="2019-08" db="EMBL/GenBank/DDBJ databases">
        <title>Limnoglobus roseus gen. nov., sp. nov., a novel freshwater planctomycete with a giant genome from the family Gemmataceae.</title>
        <authorList>
            <person name="Kulichevskaya I.S."/>
            <person name="Naumoff D.G."/>
            <person name="Miroshnikov K."/>
            <person name="Ivanova A."/>
            <person name="Philippov D.A."/>
            <person name="Hakobyan A."/>
            <person name="Rijpstra I.C."/>
            <person name="Sinninghe Damste J.S."/>
            <person name="Liesack W."/>
            <person name="Dedysh S.N."/>
        </authorList>
    </citation>
    <scope>NUCLEOTIDE SEQUENCE [LARGE SCALE GENOMIC DNA]</scope>
    <source>
        <strain evidence="2">PX52</strain>
    </source>
</reference>
<evidence type="ECO:0000313" key="1">
    <source>
        <dbReference type="EMBL" id="QEL21052.1"/>
    </source>
</evidence>
<dbReference type="OrthoDB" id="290460at2"/>
<sequence length="58" mass="6728">MSEPEKLEKKSTEAAHHEAAPVVQAKELFGECREIVIEHDGERYKLRITRRGKLILQK</sequence>
<accession>A0A5C1ATX5</accession>